<dbReference type="PANTHER" id="PTHR43142:SF1">
    <property type="entry name" value="CARBOXYLIC ESTER HYDROLASE"/>
    <property type="match status" value="1"/>
</dbReference>
<evidence type="ECO:0000256" key="1">
    <source>
        <dbReference type="ARBA" id="ARBA00005964"/>
    </source>
</evidence>
<reference evidence="5" key="1">
    <citation type="journal article" date="2019" name="Int. J. Syst. Evol. Microbiol.">
        <title>The Global Catalogue of Microorganisms (GCM) 10K type strain sequencing project: providing services to taxonomists for standard genome sequencing and annotation.</title>
        <authorList>
            <consortium name="The Broad Institute Genomics Platform"/>
            <consortium name="The Broad Institute Genome Sequencing Center for Infectious Disease"/>
            <person name="Wu L."/>
            <person name="Ma J."/>
        </authorList>
    </citation>
    <scope>NUCLEOTIDE SEQUENCE [LARGE SCALE GENOMIC DNA]</scope>
    <source>
        <strain evidence="5">CCUG 53903</strain>
    </source>
</reference>
<dbReference type="Gene3D" id="3.40.50.1820">
    <property type="entry name" value="alpha/beta hydrolase"/>
    <property type="match status" value="1"/>
</dbReference>
<keyword evidence="5" id="KW-1185">Reference proteome</keyword>
<gene>
    <name evidence="4" type="ORF">ACFPZ3_06240</name>
</gene>
<comment type="caution">
    <text evidence="4">The sequence shown here is derived from an EMBL/GenBank/DDBJ whole genome shotgun (WGS) entry which is preliminary data.</text>
</comment>
<evidence type="ECO:0000313" key="4">
    <source>
        <dbReference type="EMBL" id="MFC5823444.1"/>
    </source>
</evidence>
<evidence type="ECO:0000256" key="2">
    <source>
        <dbReference type="ARBA" id="ARBA00022801"/>
    </source>
</evidence>
<dbReference type="EMBL" id="JBHSPA010000009">
    <property type="protein sequence ID" value="MFC5823444.1"/>
    <property type="molecule type" value="Genomic_DNA"/>
</dbReference>
<dbReference type="Proteomes" id="UP001596058">
    <property type="component" value="Unassembled WGS sequence"/>
</dbReference>
<dbReference type="Pfam" id="PF00135">
    <property type="entry name" value="COesterase"/>
    <property type="match status" value="1"/>
</dbReference>
<protein>
    <submittedName>
        <fullName evidence="4">Carboxylesterase family protein</fullName>
    </submittedName>
</protein>
<comment type="similarity">
    <text evidence="1">Belongs to the type-B carboxylesterase/lipase family.</text>
</comment>
<dbReference type="InterPro" id="IPR002018">
    <property type="entry name" value="CarbesteraseB"/>
</dbReference>
<keyword evidence="2" id="KW-0378">Hydrolase</keyword>
<accession>A0ABW1CCR0</accession>
<dbReference type="InterPro" id="IPR029058">
    <property type="entry name" value="AB_hydrolase_fold"/>
</dbReference>
<dbReference type="RefSeq" id="WP_379513082.1">
    <property type="nucleotide sequence ID" value="NZ_JBHSPA010000009.1"/>
</dbReference>
<dbReference type="PANTHER" id="PTHR43142">
    <property type="entry name" value="CARBOXYLIC ESTER HYDROLASE"/>
    <property type="match status" value="1"/>
</dbReference>
<organism evidence="4 5">
    <name type="scientific">Nonomuraea insulae</name>
    <dbReference type="NCBI Taxonomy" id="1616787"/>
    <lineage>
        <taxon>Bacteria</taxon>
        <taxon>Bacillati</taxon>
        <taxon>Actinomycetota</taxon>
        <taxon>Actinomycetes</taxon>
        <taxon>Streptosporangiales</taxon>
        <taxon>Streptosporangiaceae</taxon>
        <taxon>Nonomuraea</taxon>
    </lineage>
</organism>
<name>A0ABW1CCR0_9ACTN</name>
<dbReference type="SUPFAM" id="SSF53474">
    <property type="entry name" value="alpha/beta-Hydrolases"/>
    <property type="match status" value="1"/>
</dbReference>
<proteinExistence type="inferred from homology"/>
<evidence type="ECO:0000313" key="5">
    <source>
        <dbReference type="Proteomes" id="UP001596058"/>
    </source>
</evidence>
<evidence type="ECO:0000259" key="3">
    <source>
        <dbReference type="Pfam" id="PF00135"/>
    </source>
</evidence>
<sequence>MTAAATEQQDLFEAVYGDALFRVPTQRLAEAHASAGGTTYLCELTWPAPGLGGILGACHSLDVPLLFGSYDSPGGRAMFGEGEPTAETLAVADRFRTAWTTFASTGAPGWPAYRSGERCTHTFSAAPPTTAPYAHESSRRIWDGHELAPFDLLEAS</sequence>
<feature type="domain" description="Carboxylesterase type B" evidence="3">
    <location>
        <begin position="7"/>
        <end position="109"/>
    </location>
</feature>